<proteinExistence type="predicted"/>
<dbReference type="EMBL" id="UYJE01005439">
    <property type="protein sequence ID" value="VDI37385.1"/>
    <property type="molecule type" value="Genomic_DNA"/>
</dbReference>
<evidence type="ECO:0000256" key="1">
    <source>
        <dbReference type="SAM" id="MobiDB-lite"/>
    </source>
</evidence>
<feature type="region of interest" description="Disordered" evidence="1">
    <location>
        <begin position="54"/>
        <end position="94"/>
    </location>
</feature>
<evidence type="ECO:0000313" key="2">
    <source>
        <dbReference type="EMBL" id="VDI37385.1"/>
    </source>
</evidence>
<gene>
    <name evidence="2" type="ORF">MGAL_10B017119</name>
</gene>
<dbReference type="OrthoDB" id="10693878at2759"/>
<name>A0A8B6EQU7_MYTGA</name>
<organism evidence="2 3">
    <name type="scientific">Mytilus galloprovincialis</name>
    <name type="common">Mediterranean mussel</name>
    <dbReference type="NCBI Taxonomy" id="29158"/>
    <lineage>
        <taxon>Eukaryota</taxon>
        <taxon>Metazoa</taxon>
        <taxon>Spiralia</taxon>
        <taxon>Lophotrochozoa</taxon>
        <taxon>Mollusca</taxon>
        <taxon>Bivalvia</taxon>
        <taxon>Autobranchia</taxon>
        <taxon>Pteriomorphia</taxon>
        <taxon>Mytilida</taxon>
        <taxon>Mytiloidea</taxon>
        <taxon>Mytilidae</taxon>
        <taxon>Mytilinae</taxon>
        <taxon>Mytilus</taxon>
    </lineage>
</organism>
<protein>
    <submittedName>
        <fullName evidence="2">Uncharacterized protein</fullName>
    </submittedName>
</protein>
<feature type="compositionally biased region" description="Polar residues" evidence="1">
    <location>
        <begin position="55"/>
        <end position="94"/>
    </location>
</feature>
<dbReference type="AlphaFoldDB" id="A0A8B6EQU7"/>
<dbReference type="Proteomes" id="UP000596742">
    <property type="component" value="Unassembled WGS sequence"/>
</dbReference>
<keyword evidence="3" id="KW-1185">Reference proteome</keyword>
<accession>A0A8B6EQU7</accession>
<comment type="caution">
    <text evidence="2">The sequence shown here is derived from an EMBL/GenBank/DDBJ whole genome shotgun (WGS) entry which is preliminary data.</text>
</comment>
<sequence>MVLPNCLKRRHSLNRVRLVATITRIRGGQPQSLKEFARFQKDKKMNDLSMDDLKQQTPTISGNSVNVQRSGDNMQISVDNVQRSGDNNHGTNKR</sequence>
<evidence type="ECO:0000313" key="3">
    <source>
        <dbReference type="Proteomes" id="UP000596742"/>
    </source>
</evidence>
<reference evidence="2" key="1">
    <citation type="submission" date="2018-11" db="EMBL/GenBank/DDBJ databases">
        <authorList>
            <person name="Alioto T."/>
            <person name="Alioto T."/>
        </authorList>
    </citation>
    <scope>NUCLEOTIDE SEQUENCE</scope>
</reference>